<evidence type="ECO:0000313" key="2">
    <source>
        <dbReference type="Proteomes" id="UP001166251"/>
    </source>
</evidence>
<comment type="caution">
    <text evidence="1">The sequence shown here is derived from an EMBL/GenBank/DDBJ whole genome shotgun (WGS) entry which is preliminary data.</text>
</comment>
<gene>
    <name evidence="1" type="ORF">K0504_01260</name>
</gene>
<reference evidence="1" key="1">
    <citation type="submission" date="2021-07" db="EMBL/GenBank/DDBJ databases">
        <title>Neiella marina sp. nov., isolated from the intestinal content of sea cucumber Apostichopus japonicus.</title>
        <authorList>
            <person name="Bai X."/>
        </authorList>
    </citation>
    <scope>NUCLEOTIDE SEQUENCE</scope>
    <source>
        <strain evidence="1">126</strain>
    </source>
</reference>
<accession>A0ABS7EBE9</accession>
<proteinExistence type="predicted"/>
<dbReference type="Proteomes" id="UP001166251">
    <property type="component" value="Unassembled WGS sequence"/>
</dbReference>
<sequence>MLREFDSDDEYSETVDLDALSEDEASLSRREKAKRKLAFRKKQDVRDRLYQLQEQKWLQQETEDFYD</sequence>
<evidence type="ECO:0000313" key="1">
    <source>
        <dbReference type="EMBL" id="MBW8189649.1"/>
    </source>
</evidence>
<dbReference type="EMBL" id="JAHZSS010000001">
    <property type="protein sequence ID" value="MBW8189649.1"/>
    <property type="molecule type" value="Genomic_DNA"/>
</dbReference>
<keyword evidence="2" id="KW-1185">Reference proteome</keyword>
<protein>
    <submittedName>
        <fullName evidence="1">Uncharacterized protein</fullName>
    </submittedName>
</protein>
<organism evidence="1 2">
    <name type="scientific">Neiella holothuriorum</name>
    <dbReference type="NCBI Taxonomy" id="2870530"/>
    <lineage>
        <taxon>Bacteria</taxon>
        <taxon>Pseudomonadati</taxon>
        <taxon>Pseudomonadota</taxon>
        <taxon>Gammaproteobacteria</taxon>
        <taxon>Alteromonadales</taxon>
        <taxon>Echinimonadaceae</taxon>
        <taxon>Neiella</taxon>
    </lineage>
</organism>
<dbReference type="RefSeq" id="WP_220102323.1">
    <property type="nucleotide sequence ID" value="NZ_JAHZSS010000001.1"/>
</dbReference>
<name>A0ABS7EBE9_9GAMM</name>